<name>A0A0N4T8A7_BRUPA</name>
<accession>A0A0N4T8A7</accession>
<gene>
    <name evidence="1" type="ORF">BPAG_LOCUS4408</name>
</gene>
<evidence type="ECO:0000313" key="1">
    <source>
        <dbReference type="EMBL" id="VDN85594.1"/>
    </source>
</evidence>
<protein>
    <submittedName>
        <fullName evidence="1 3">Uncharacterized protein</fullName>
    </submittedName>
</protein>
<keyword evidence="2" id="KW-1185">Reference proteome</keyword>
<dbReference type="EMBL" id="UZAD01002104">
    <property type="protein sequence ID" value="VDN85594.1"/>
    <property type="molecule type" value="Genomic_DNA"/>
</dbReference>
<dbReference type="AlphaFoldDB" id="A0A0N4T8A7"/>
<reference evidence="1 2" key="2">
    <citation type="submission" date="2018-11" db="EMBL/GenBank/DDBJ databases">
        <authorList>
            <consortium name="Pathogen Informatics"/>
        </authorList>
    </citation>
    <scope>NUCLEOTIDE SEQUENCE [LARGE SCALE GENOMIC DNA]</scope>
</reference>
<evidence type="ECO:0000313" key="2">
    <source>
        <dbReference type="Proteomes" id="UP000278627"/>
    </source>
</evidence>
<evidence type="ECO:0000313" key="3">
    <source>
        <dbReference type="WBParaSite" id="BPAG_0000444401-mRNA-1"/>
    </source>
</evidence>
<reference evidence="3" key="1">
    <citation type="submission" date="2017-02" db="UniProtKB">
        <authorList>
            <consortium name="WormBaseParasite"/>
        </authorList>
    </citation>
    <scope>IDENTIFICATION</scope>
</reference>
<organism evidence="3">
    <name type="scientific">Brugia pahangi</name>
    <name type="common">Filarial nematode worm</name>
    <dbReference type="NCBI Taxonomy" id="6280"/>
    <lineage>
        <taxon>Eukaryota</taxon>
        <taxon>Metazoa</taxon>
        <taxon>Ecdysozoa</taxon>
        <taxon>Nematoda</taxon>
        <taxon>Chromadorea</taxon>
        <taxon>Rhabditida</taxon>
        <taxon>Spirurina</taxon>
        <taxon>Spiruromorpha</taxon>
        <taxon>Filarioidea</taxon>
        <taxon>Onchocercidae</taxon>
        <taxon>Brugia</taxon>
    </lineage>
</organism>
<sequence>MARRGRRYVEDCCTYLSDTFHSITTSSHTNISICIEKENHSTIFAIFSVSGNYYPVLQAGNYYPVLITDNIDITEVLEGLRLGKLSLVN</sequence>
<dbReference type="WBParaSite" id="BPAG_0000444401-mRNA-1">
    <property type="protein sequence ID" value="BPAG_0000444401-mRNA-1"/>
    <property type="gene ID" value="BPAG_0000444401"/>
</dbReference>
<proteinExistence type="predicted"/>
<dbReference type="Proteomes" id="UP000278627">
    <property type="component" value="Unassembled WGS sequence"/>
</dbReference>